<dbReference type="Proteomes" id="UP001174997">
    <property type="component" value="Unassembled WGS sequence"/>
</dbReference>
<keyword evidence="4" id="KW-1185">Reference proteome</keyword>
<feature type="compositionally biased region" description="Low complexity" evidence="1">
    <location>
        <begin position="215"/>
        <end position="228"/>
    </location>
</feature>
<evidence type="ECO:0000256" key="1">
    <source>
        <dbReference type="SAM" id="MobiDB-lite"/>
    </source>
</evidence>
<keyword evidence="2" id="KW-0732">Signal</keyword>
<dbReference type="AlphaFoldDB" id="A0AA40DD85"/>
<proteinExistence type="predicted"/>
<evidence type="ECO:0000313" key="4">
    <source>
        <dbReference type="Proteomes" id="UP001174997"/>
    </source>
</evidence>
<evidence type="ECO:0008006" key="5">
    <source>
        <dbReference type="Google" id="ProtNLM"/>
    </source>
</evidence>
<gene>
    <name evidence="3" type="ORF">QBC41DRAFT_100408</name>
</gene>
<comment type="caution">
    <text evidence="3">The sequence shown here is derived from an EMBL/GenBank/DDBJ whole genome shotgun (WGS) entry which is preliminary data.</text>
</comment>
<accession>A0AA40DD85</accession>
<feature type="region of interest" description="Disordered" evidence="1">
    <location>
        <begin position="208"/>
        <end position="228"/>
    </location>
</feature>
<evidence type="ECO:0000256" key="2">
    <source>
        <dbReference type="SAM" id="SignalP"/>
    </source>
</evidence>
<name>A0AA40DD85_9PEZI</name>
<feature type="signal peptide" evidence="2">
    <location>
        <begin position="1"/>
        <end position="22"/>
    </location>
</feature>
<feature type="chain" id="PRO_5041400215" description="Infection structure specific protein" evidence="2">
    <location>
        <begin position="23"/>
        <end position="260"/>
    </location>
</feature>
<reference evidence="3" key="1">
    <citation type="submission" date="2023-06" db="EMBL/GenBank/DDBJ databases">
        <title>Genome-scale phylogeny and comparative genomics of the fungal order Sordariales.</title>
        <authorList>
            <consortium name="Lawrence Berkeley National Laboratory"/>
            <person name="Hensen N."/>
            <person name="Bonometti L."/>
            <person name="Westerberg I."/>
            <person name="Brannstrom I.O."/>
            <person name="Guillou S."/>
            <person name="Cros-Aarteil S."/>
            <person name="Calhoun S."/>
            <person name="Haridas S."/>
            <person name="Kuo A."/>
            <person name="Mondo S."/>
            <person name="Pangilinan J."/>
            <person name="Riley R."/>
            <person name="Labutti K."/>
            <person name="Andreopoulos B."/>
            <person name="Lipzen A."/>
            <person name="Chen C."/>
            <person name="Yanf M."/>
            <person name="Daum C."/>
            <person name="Ng V."/>
            <person name="Clum A."/>
            <person name="Steindorff A."/>
            <person name="Ohm R."/>
            <person name="Martin F."/>
            <person name="Silar P."/>
            <person name="Natvig D."/>
            <person name="Lalanne C."/>
            <person name="Gautier V."/>
            <person name="Ament-Velasquez S.L."/>
            <person name="Kruys A."/>
            <person name="Hutchinson M.I."/>
            <person name="Powell A.J."/>
            <person name="Barry K."/>
            <person name="Miller A.N."/>
            <person name="Grigoriev I.V."/>
            <person name="Debuchy R."/>
            <person name="Gladieux P."/>
            <person name="Thoren M.H."/>
            <person name="Johannesson H."/>
        </authorList>
    </citation>
    <scope>NUCLEOTIDE SEQUENCE</scope>
    <source>
        <strain evidence="3">CBS 307.81</strain>
    </source>
</reference>
<protein>
    <recommendedName>
        <fullName evidence="5">Infection structure specific protein</fullName>
    </recommendedName>
</protein>
<evidence type="ECO:0000313" key="3">
    <source>
        <dbReference type="EMBL" id="KAK0669827.1"/>
    </source>
</evidence>
<sequence>MVIPRSFFGMLLMGTAAPLAIASAVMPTRVNLAPRQQPTADEPTVTGYDWNEFIECTSLMEEIADHLRPTPPPEIPRFWFTHPLVQDMMETYSDEPRQSTDPAAIAEQCSAEYWRDTKLIPNEKEDGKELVQAFQSWTDHTKEIKSKYRSGVYSLATKCAHIGTLPGDIDVEAMAGWMMSAVATNEQECASAMSIMSALTTVDGASVFGGPAPPTTTTTTRTKTADTADSSISTAGAWRGRETGVAVAVVAGMVGAVVGL</sequence>
<organism evidence="3 4">
    <name type="scientific">Cercophora samala</name>
    <dbReference type="NCBI Taxonomy" id="330535"/>
    <lineage>
        <taxon>Eukaryota</taxon>
        <taxon>Fungi</taxon>
        <taxon>Dikarya</taxon>
        <taxon>Ascomycota</taxon>
        <taxon>Pezizomycotina</taxon>
        <taxon>Sordariomycetes</taxon>
        <taxon>Sordariomycetidae</taxon>
        <taxon>Sordariales</taxon>
        <taxon>Lasiosphaeriaceae</taxon>
        <taxon>Cercophora</taxon>
    </lineage>
</organism>
<dbReference type="EMBL" id="JAULSY010000038">
    <property type="protein sequence ID" value="KAK0669827.1"/>
    <property type="molecule type" value="Genomic_DNA"/>
</dbReference>